<evidence type="ECO:0000313" key="3">
    <source>
        <dbReference type="EMBL" id="KOT40569.1"/>
    </source>
</evidence>
<keyword evidence="2" id="KW-1133">Transmembrane helix</keyword>
<keyword evidence="2" id="KW-0472">Membrane</keyword>
<evidence type="ECO:0000256" key="1">
    <source>
        <dbReference type="SAM" id="MobiDB-lite"/>
    </source>
</evidence>
<dbReference type="AlphaFoldDB" id="A0A0M8QRD3"/>
<feature type="transmembrane region" description="Helical" evidence="2">
    <location>
        <begin position="20"/>
        <end position="38"/>
    </location>
</feature>
<proteinExistence type="predicted"/>
<feature type="region of interest" description="Disordered" evidence="1">
    <location>
        <begin position="50"/>
        <end position="77"/>
    </location>
</feature>
<keyword evidence="4" id="KW-1185">Reference proteome</keyword>
<accession>A0A0M8QRD3</accession>
<reference evidence="3 4" key="1">
    <citation type="submission" date="2015-07" db="EMBL/GenBank/DDBJ databases">
        <authorList>
            <person name="Noorani M."/>
        </authorList>
    </citation>
    <scope>NUCLEOTIDE SEQUENCE [LARGE SCALE GENOMIC DNA]</scope>
    <source>
        <strain evidence="3 4">NRRL B-24567</strain>
    </source>
</reference>
<dbReference type="EMBL" id="LGCN01000120">
    <property type="protein sequence ID" value="KOT40569.1"/>
    <property type="molecule type" value="Genomic_DNA"/>
</dbReference>
<sequence length="77" mass="8220">MEVFGNRTATLSPPGLSPSGVALALIFCPGLAALAGGLRRWHHERRVRVTEPVAATGEDRESGGTQPVHGHRRLFGH</sequence>
<comment type="caution">
    <text evidence="3">The sequence shown here is derived from an EMBL/GenBank/DDBJ whole genome shotgun (WGS) entry which is preliminary data.</text>
</comment>
<dbReference type="PATRIC" id="fig|36816.3.peg.2716"/>
<gene>
    <name evidence="3" type="ORF">ADK41_12615</name>
</gene>
<protein>
    <submittedName>
        <fullName evidence="3">Uncharacterized protein</fullName>
    </submittedName>
</protein>
<evidence type="ECO:0000313" key="4">
    <source>
        <dbReference type="Proteomes" id="UP000037773"/>
    </source>
</evidence>
<dbReference type="Proteomes" id="UP000037773">
    <property type="component" value="Unassembled WGS sequence"/>
</dbReference>
<evidence type="ECO:0000256" key="2">
    <source>
        <dbReference type="SAM" id="Phobius"/>
    </source>
</evidence>
<name>A0A0M8QRD3_9ACTN</name>
<keyword evidence="2" id="KW-0812">Transmembrane</keyword>
<organism evidence="3 4">
    <name type="scientific">Streptomyces caelestis</name>
    <dbReference type="NCBI Taxonomy" id="36816"/>
    <lineage>
        <taxon>Bacteria</taxon>
        <taxon>Bacillati</taxon>
        <taxon>Actinomycetota</taxon>
        <taxon>Actinomycetes</taxon>
        <taxon>Kitasatosporales</taxon>
        <taxon>Streptomycetaceae</taxon>
        <taxon>Streptomyces</taxon>
    </lineage>
</organism>